<feature type="transmembrane region" description="Helical" evidence="1">
    <location>
        <begin position="193"/>
        <end position="219"/>
    </location>
</feature>
<reference evidence="2 3" key="1">
    <citation type="submission" date="2019-12" db="EMBL/GenBank/DDBJ databases">
        <title>Genomic-based taxomic classification of the family Erythrobacteraceae.</title>
        <authorList>
            <person name="Xu L."/>
        </authorList>
    </citation>
    <scope>NUCLEOTIDE SEQUENCE [LARGE SCALE GENOMIC DNA]</scope>
    <source>
        <strain evidence="2 3">KEMB 9005-328</strain>
    </source>
</reference>
<evidence type="ECO:0000313" key="2">
    <source>
        <dbReference type="EMBL" id="MXP29603.1"/>
    </source>
</evidence>
<sequence>MTPRTIVATDFFSEVFQELHALPLIGFGIAALIGVLSLGSDIAFRALDAIHPMLANVMGGLFVLTWFLAYFSVTMISAKVKVSWRGGIKFGSSVLANVGVPLGLLFGGIWLTRFSDGAGVLILSAAALYLMIVMPMLSGWPLAQTVGQGLVSPLRVLKASKGHRWGLFAASYLSTAINKIFPATDTAKSFKQAMLLGVGNGAVTAASLLILAIVASTAWKFACQNDPTLCEESNTCIVPE</sequence>
<keyword evidence="1" id="KW-0812">Transmembrane</keyword>
<name>A0A845AKC4_9SPHN</name>
<dbReference type="EMBL" id="WTYA01000010">
    <property type="protein sequence ID" value="MXP29603.1"/>
    <property type="molecule type" value="Genomic_DNA"/>
</dbReference>
<evidence type="ECO:0000256" key="1">
    <source>
        <dbReference type="SAM" id="Phobius"/>
    </source>
</evidence>
<dbReference type="AlphaFoldDB" id="A0A845AKC4"/>
<proteinExistence type="predicted"/>
<keyword evidence="1" id="KW-0472">Membrane</keyword>
<feature type="transmembrane region" description="Helical" evidence="1">
    <location>
        <begin position="118"/>
        <end position="143"/>
    </location>
</feature>
<feature type="transmembrane region" description="Helical" evidence="1">
    <location>
        <begin position="90"/>
        <end position="111"/>
    </location>
</feature>
<dbReference type="Proteomes" id="UP000439780">
    <property type="component" value="Unassembled WGS sequence"/>
</dbReference>
<gene>
    <name evidence="2" type="ORF">GRI58_12325</name>
</gene>
<accession>A0A845AKC4</accession>
<organism evidence="2 3">
    <name type="scientific">Qipengyuania algicida</name>
    <dbReference type="NCBI Taxonomy" id="1836209"/>
    <lineage>
        <taxon>Bacteria</taxon>
        <taxon>Pseudomonadati</taxon>
        <taxon>Pseudomonadota</taxon>
        <taxon>Alphaproteobacteria</taxon>
        <taxon>Sphingomonadales</taxon>
        <taxon>Erythrobacteraceae</taxon>
        <taxon>Qipengyuania</taxon>
    </lineage>
</organism>
<feature type="transmembrane region" description="Helical" evidence="1">
    <location>
        <begin position="56"/>
        <end position="78"/>
    </location>
</feature>
<dbReference type="RefSeq" id="WP_160753910.1">
    <property type="nucleotide sequence ID" value="NZ_WTYA01000010.1"/>
</dbReference>
<feature type="transmembrane region" description="Helical" evidence="1">
    <location>
        <begin position="20"/>
        <end position="44"/>
    </location>
</feature>
<protein>
    <submittedName>
        <fullName evidence="2">Uncharacterized protein</fullName>
    </submittedName>
</protein>
<keyword evidence="1" id="KW-1133">Transmembrane helix</keyword>
<comment type="caution">
    <text evidence="2">The sequence shown here is derived from an EMBL/GenBank/DDBJ whole genome shotgun (WGS) entry which is preliminary data.</text>
</comment>
<keyword evidence="3" id="KW-1185">Reference proteome</keyword>
<evidence type="ECO:0000313" key="3">
    <source>
        <dbReference type="Proteomes" id="UP000439780"/>
    </source>
</evidence>